<dbReference type="InterPro" id="IPR005381">
    <property type="entry name" value="Znf-XS_domain"/>
</dbReference>
<feature type="domain" description="XS" evidence="5">
    <location>
        <begin position="357"/>
        <end position="471"/>
    </location>
</feature>
<dbReference type="InterPro" id="IPR044287">
    <property type="entry name" value="SGS3"/>
</dbReference>
<keyword evidence="1" id="KW-0175">Coiled coil</keyword>
<dbReference type="AlphaFoldDB" id="A0A834ZHQ5"/>
<feature type="region of interest" description="Disordered" evidence="4">
    <location>
        <begin position="71"/>
        <end position="232"/>
    </location>
</feature>
<dbReference type="PANTHER" id="PTHR46602">
    <property type="entry name" value="PROTEIN SUPPRESSOR OF GENE SILENCING 3"/>
    <property type="match status" value="1"/>
</dbReference>
<reference evidence="7 8" key="1">
    <citation type="submission" date="2020-04" db="EMBL/GenBank/DDBJ databases">
        <title>Plant Genome Project.</title>
        <authorList>
            <person name="Zhang R.-G."/>
        </authorList>
    </citation>
    <scope>NUCLEOTIDE SEQUENCE [LARGE SCALE GENOMIC DNA]</scope>
    <source>
        <strain evidence="7">YNK0</strain>
        <tissue evidence="7">Leaf</tissue>
    </source>
</reference>
<evidence type="ECO:0000256" key="3">
    <source>
        <dbReference type="ARBA" id="ARBA00024022"/>
    </source>
</evidence>
<proteinExistence type="inferred from homology"/>
<dbReference type="InterPro" id="IPR038588">
    <property type="entry name" value="XS_domain_sf"/>
</dbReference>
<gene>
    <name evidence="7" type="ORF">HHK36_008892</name>
</gene>
<evidence type="ECO:0000256" key="1">
    <source>
        <dbReference type="ARBA" id="ARBA00023054"/>
    </source>
</evidence>
<comment type="caution">
    <text evidence="7">The sequence shown here is derived from an EMBL/GenBank/DDBJ whole genome shotgun (WGS) entry which is preliminary data.</text>
</comment>
<evidence type="ECO:0000313" key="7">
    <source>
        <dbReference type="EMBL" id="KAF8404016.1"/>
    </source>
</evidence>
<evidence type="ECO:0000256" key="2">
    <source>
        <dbReference type="ARBA" id="ARBA00023158"/>
    </source>
</evidence>
<feature type="compositionally biased region" description="Polar residues" evidence="4">
    <location>
        <begin position="13"/>
        <end position="29"/>
    </location>
</feature>
<name>A0A834ZHQ5_TETSI</name>
<evidence type="ECO:0000313" key="8">
    <source>
        <dbReference type="Proteomes" id="UP000655225"/>
    </source>
</evidence>
<feature type="region of interest" description="Disordered" evidence="4">
    <location>
        <begin position="1"/>
        <end position="50"/>
    </location>
</feature>
<feature type="compositionally biased region" description="Polar residues" evidence="4">
    <location>
        <begin position="38"/>
        <end position="49"/>
    </location>
</feature>
<dbReference type="GO" id="GO:0051607">
    <property type="term" value="P:defense response to virus"/>
    <property type="evidence" value="ECO:0007669"/>
    <property type="project" value="InterPro"/>
</dbReference>
<feature type="compositionally biased region" description="Polar residues" evidence="4">
    <location>
        <begin position="117"/>
        <end position="126"/>
    </location>
</feature>
<keyword evidence="2" id="KW-0943">RNA-mediated gene silencing</keyword>
<dbReference type="Pfam" id="PF03468">
    <property type="entry name" value="XS"/>
    <property type="match status" value="1"/>
</dbReference>
<dbReference type="GO" id="GO:0031047">
    <property type="term" value="P:regulatory ncRNA-mediated gene silencing"/>
    <property type="evidence" value="ECO:0007669"/>
    <property type="project" value="UniProtKB-KW"/>
</dbReference>
<accession>A0A834ZHQ5</accession>
<organism evidence="7 8">
    <name type="scientific">Tetracentron sinense</name>
    <name type="common">Spur-leaf</name>
    <dbReference type="NCBI Taxonomy" id="13715"/>
    <lineage>
        <taxon>Eukaryota</taxon>
        <taxon>Viridiplantae</taxon>
        <taxon>Streptophyta</taxon>
        <taxon>Embryophyta</taxon>
        <taxon>Tracheophyta</taxon>
        <taxon>Spermatophyta</taxon>
        <taxon>Magnoliopsida</taxon>
        <taxon>Trochodendrales</taxon>
        <taxon>Trochodendraceae</taxon>
        <taxon>Tetracentron</taxon>
    </lineage>
</organism>
<dbReference type="Proteomes" id="UP000655225">
    <property type="component" value="Unassembled WGS sequence"/>
</dbReference>
<sequence length="614" mass="69859">MTSQRGGERPSFAGNTNSSPKEKSVSPQQGHFRGGSMYSKNSPRVNQLNRDVEKFSLDSAQDGVWEVVARKSKNRAGSGAAKPWGPQSSTSIVWSHPDVVPKLGMACNSGAREAPGGTSQTQTTNSKRLDGRENARPQSSNRGWENTYVAPQPVIPPPLHDGWQWATRASSSRSKASEDDQSKDQSISQLLPKGFARGEDTGPDLGGPIHPGDVDKNNNDIDDDICDTDDDILADDFDSDEIDFDSDASQKSHETRKKSKWFKTFFVLLDSLTNEQVNEPERQWHCPACKGGPGGIEWYIGLQPLLTHAKMKGAKRVKLHREFAELLEEELYSRGNSVIPDAEAFGKWEGLHVPVKDHDIIWPPMVVIMNTQLEQNENEKWIGMGNQVLLDYFASYRAVKARHSYGPQGHRGMSVLVFEGNARGYFEAEHLHKHFAEQGTDRDAWDRRQVLFYPGGKRQLYGYMAIKEDMDIFNQHSEGKSKTKFEMRSYLEMVVGPMNEDDQEQIQLKNEVAKEKKAIEKFCGVLNEKLCKIMEENRIVRQRTKMQHEQNKEEMDYQEQFFKDQIMVFHQALEKERTYESRLQDEKVDNKLRGEEIVRFIKSYDKGSGEFEAE</sequence>
<evidence type="ECO:0000259" key="5">
    <source>
        <dbReference type="Pfam" id="PF03468"/>
    </source>
</evidence>
<protein>
    <submittedName>
        <fullName evidence="7">Uncharacterized protein</fullName>
    </submittedName>
</protein>
<keyword evidence="8" id="KW-1185">Reference proteome</keyword>
<dbReference type="OMA" id="WIGMGTE"/>
<feature type="domain" description="Zinc finger-XS" evidence="6">
    <location>
        <begin position="286"/>
        <end position="324"/>
    </location>
</feature>
<evidence type="ECO:0000256" key="4">
    <source>
        <dbReference type="SAM" id="MobiDB-lite"/>
    </source>
</evidence>
<dbReference type="Gene3D" id="3.30.70.2890">
    <property type="entry name" value="XS domain"/>
    <property type="match status" value="1"/>
</dbReference>
<evidence type="ECO:0000259" key="6">
    <source>
        <dbReference type="Pfam" id="PF03470"/>
    </source>
</evidence>
<feature type="compositionally biased region" description="Acidic residues" evidence="4">
    <location>
        <begin position="220"/>
        <end position="232"/>
    </location>
</feature>
<dbReference type="InterPro" id="IPR005380">
    <property type="entry name" value="XS_domain"/>
</dbReference>
<comment type="similarity">
    <text evidence="3">Belongs to the SGS3 family.</text>
</comment>
<dbReference type="EMBL" id="JABCRI010000006">
    <property type="protein sequence ID" value="KAF8404016.1"/>
    <property type="molecule type" value="Genomic_DNA"/>
</dbReference>
<dbReference type="PANTHER" id="PTHR46602:SF1">
    <property type="entry name" value="PROTEIN SUPPRESSOR OF GENE SILENCING 3"/>
    <property type="match status" value="1"/>
</dbReference>
<dbReference type="OrthoDB" id="1936239at2759"/>
<dbReference type="Pfam" id="PF03470">
    <property type="entry name" value="zf-XS"/>
    <property type="match status" value="1"/>
</dbReference>